<dbReference type="RefSeq" id="WP_369312846.1">
    <property type="nucleotide sequence ID" value="NZ_JBEHZE010000001.1"/>
</dbReference>
<evidence type="ECO:0000256" key="7">
    <source>
        <dbReference type="SAM" id="MobiDB-lite"/>
    </source>
</evidence>
<protein>
    <submittedName>
        <fullName evidence="11">Mechanosensitive ion channel domain-containing protein</fullName>
    </submittedName>
</protein>
<keyword evidence="3" id="KW-1003">Cell membrane</keyword>
<feature type="transmembrane region" description="Helical" evidence="8">
    <location>
        <begin position="75"/>
        <end position="97"/>
    </location>
</feature>
<dbReference type="InterPro" id="IPR011014">
    <property type="entry name" value="MscS_channel_TM-2"/>
</dbReference>
<evidence type="ECO:0000256" key="6">
    <source>
        <dbReference type="ARBA" id="ARBA00023136"/>
    </source>
</evidence>
<feature type="transmembrane region" description="Helical" evidence="8">
    <location>
        <begin position="151"/>
        <end position="171"/>
    </location>
</feature>
<proteinExistence type="inferred from homology"/>
<keyword evidence="4 8" id="KW-0812">Transmembrane</keyword>
<dbReference type="InterPro" id="IPR023408">
    <property type="entry name" value="MscS_beta-dom_sf"/>
</dbReference>
<comment type="caution">
    <text evidence="11">The sequence shown here is derived from an EMBL/GenBank/DDBJ whole genome shotgun (WGS) entry which is preliminary data.</text>
</comment>
<comment type="subcellular location">
    <subcellularLocation>
        <location evidence="1">Cell membrane</location>
        <topology evidence="1">Multi-pass membrane protein</topology>
    </subcellularLocation>
</comment>
<sequence>MQDQETEQQTPPASEDAAPSLEPAPEPGTPPDMQNDAAVTDSVPSGDDSIIETLLGGDAIRAKAEGLWNTLQSQMLTIGVAIEAAILFAAIMPAAFFGPRLRKFIQTQIAPRAPYGILRRAANALANLATPLALYLFLQLAIFILRASGSSTGLVSAGVSLLTAWIVIRLVTLVIRSPFWSRFAFYVAWPIAALDAFGVLDDLVLQLQSFSVPIGVDEGGVQQTFSALDVLRTLAVFGVLFWGARFLNSLITGRINAIDELTVSFKALLSKILDVLLPVVALVVALQIVGFPFGTLAIFGGAVGLGIGLGMQRTVSNFFAGFTLIADKSIKPGDVIEVGGTYGWVTQMNARYVSLRTRDGMAHLVPNDKFIEDGVINWSHDDRVVRMHAPFGVSYGTKELRGLARAAEERALTIDRVLKSPAPRCNLMEFGDSSINFDLRFWINDPANGTANVRSDVFMAIWDMLGEMGIEVPFPQRDLHLKSAPEGMKLAIESRENAQSNPRDQ</sequence>
<dbReference type="InterPro" id="IPR052702">
    <property type="entry name" value="MscS-like_channel"/>
</dbReference>
<keyword evidence="5 8" id="KW-1133">Transmembrane helix</keyword>
<feature type="region of interest" description="Disordered" evidence="7">
    <location>
        <begin position="1"/>
        <end position="43"/>
    </location>
</feature>
<dbReference type="SUPFAM" id="SSF82861">
    <property type="entry name" value="Mechanosensitive channel protein MscS (YggB), transmembrane region"/>
    <property type="match status" value="1"/>
</dbReference>
<gene>
    <name evidence="11" type="ORF">ABFZ84_05055</name>
</gene>
<dbReference type="Gene3D" id="2.30.30.60">
    <property type="match status" value="1"/>
</dbReference>
<evidence type="ECO:0000259" key="9">
    <source>
        <dbReference type="Pfam" id="PF00924"/>
    </source>
</evidence>
<reference evidence="11 12" key="1">
    <citation type="submission" date="2024-05" db="EMBL/GenBank/DDBJ databases">
        <title>Three bacterial strains, DH-69, EH-24, and ECK-19 isolated from coastal sediments.</title>
        <authorList>
            <person name="Ye Y.-Q."/>
            <person name="Du Z.-J."/>
        </authorList>
    </citation>
    <scope>NUCLEOTIDE SEQUENCE [LARGE SCALE GENOMIC DNA]</scope>
    <source>
        <strain evidence="11 12">ECK-19</strain>
    </source>
</reference>
<feature type="transmembrane region" description="Helical" evidence="8">
    <location>
        <begin position="268"/>
        <end position="287"/>
    </location>
</feature>
<accession>A0ABV3Z620</accession>
<dbReference type="Gene3D" id="1.10.287.1260">
    <property type="match status" value="1"/>
</dbReference>
<evidence type="ECO:0000256" key="3">
    <source>
        <dbReference type="ARBA" id="ARBA00022475"/>
    </source>
</evidence>
<organism evidence="11 12">
    <name type="scientific">Hyphococcus lacteus</name>
    <dbReference type="NCBI Taxonomy" id="3143536"/>
    <lineage>
        <taxon>Bacteria</taxon>
        <taxon>Pseudomonadati</taxon>
        <taxon>Pseudomonadota</taxon>
        <taxon>Alphaproteobacteria</taxon>
        <taxon>Parvularculales</taxon>
        <taxon>Parvularculaceae</taxon>
        <taxon>Hyphococcus</taxon>
    </lineage>
</organism>
<dbReference type="Gene3D" id="3.30.70.100">
    <property type="match status" value="1"/>
</dbReference>
<dbReference type="PANTHER" id="PTHR30347">
    <property type="entry name" value="POTASSIUM CHANNEL RELATED"/>
    <property type="match status" value="1"/>
</dbReference>
<dbReference type="EMBL" id="JBEHZE010000001">
    <property type="protein sequence ID" value="MEX6632911.1"/>
    <property type="molecule type" value="Genomic_DNA"/>
</dbReference>
<keyword evidence="12" id="KW-1185">Reference proteome</keyword>
<feature type="domain" description="Mechanosensitive ion channel MscS C-terminal" evidence="10">
    <location>
        <begin position="391"/>
        <end position="471"/>
    </location>
</feature>
<evidence type="ECO:0000256" key="5">
    <source>
        <dbReference type="ARBA" id="ARBA00022989"/>
    </source>
</evidence>
<dbReference type="InterPro" id="IPR011066">
    <property type="entry name" value="MscS_channel_C_sf"/>
</dbReference>
<keyword evidence="6 8" id="KW-0472">Membrane</keyword>
<feature type="transmembrane region" description="Helical" evidence="8">
    <location>
        <begin position="124"/>
        <end position="145"/>
    </location>
</feature>
<feature type="transmembrane region" description="Helical" evidence="8">
    <location>
        <begin position="230"/>
        <end position="247"/>
    </location>
</feature>
<feature type="domain" description="Mechanosensitive ion channel MscS" evidence="9">
    <location>
        <begin position="314"/>
        <end position="380"/>
    </location>
</feature>
<name>A0ABV3Z620_9PROT</name>
<comment type="similarity">
    <text evidence="2">Belongs to the MscS (TC 1.A.23) family.</text>
</comment>
<evidence type="ECO:0000313" key="11">
    <source>
        <dbReference type="EMBL" id="MEX6632911.1"/>
    </source>
</evidence>
<feature type="transmembrane region" description="Helical" evidence="8">
    <location>
        <begin position="293"/>
        <end position="311"/>
    </location>
</feature>
<dbReference type="Pfam" id="PF00924">
    <property type="entry name" value="MS_channel_2nd"/>
    <property type="match status" value="1"/>
</dbReference>
<feature type="transmembrane region" description="Helical" evidence="8">
    <location>
        <begin position="183"/>
        <end position="200"/>
    </location>
</feature>
<evidence type="ECO:0000256" key="8">
    <source>
        <dbReference type="SAM" id="Phobius"/>
    </source>
</evidence>
<dbReference type="SUPFAM" id="SSF50182">
    <property type="entry name" value="Sm-like ribonucleoproteins"/>
    <property type="match status" value="1"/>
</dbReference>
<dbReference type="InterPro" id="IPR010920">
    <property type="entry name" value="LSM_dom_sf"/>
</dbReference>
<evidence type="ECO:0000313" key="12">
    <source>
        <dbReference type="Proteomes" id="UP001560685"/>
    </source>
</evidence>
<evidence type="ECO:0000256" key="2">
    <source>
        <dbReference type="ARBA" id="ARBA00008017"/>
    </source>
</evidence>
<dbReference type="InterPro" id="IPR006685">
    <property type="entry name" value="MscS_channel_2nd"/>
</dbReference>
<dbReference type="PANTHER" id="PTHR30347:SF1">
    <property type="entry name" value="MECHANOSENSITIVE CHANNEL MSCK"/>
    <property type="match status" value="1"/>
</dbReference>
<evidence type="ECO:0000256" key="1">
    <source>
        <dbReference type="ARBA" id="ARBA00004651"/>
    </source>
</evidence>
<dbReference type="Proteomes" id="UP001560685">
    <property type="component" value="Unassembled WGS sequence"/>
</dbReference>
<dbReference type="InterPro" id="IPR049278">
    <property type="entry name" value="MS_channel_C"/>
</dbReference>
<dbReference type="SUPFAM" id="SSF82689">
    <property type="entry name" value="Mechanosensitive channel protein MscS (YggB), C-terminal domain"/>
    <property type="match status" value="1"/>
</dbReference>
<evidence type="ECO:0000259" key="10">
    <source>
        <dbReference type="Pfam" id="PF21082"/>
    </source>
</evidence>
<evidence type="ECO:0000256" key="4">
    <source>
        <dbReference type="ARBA" id="ARBA00022692"/>
    </source>
</evidence>
<dbReference type="Pfam" id="PF21082">
    <property type="entry name" value="MS_channel_3rd"/>
    <property type="match status" value="1"/>
</dbReference>